<feature type="domain" description="Helicase C-terminal" evidence="18">
    <location>
        <begin position="1729"/>
        <end position="1885"/>
    </location>
</feature>
<feature type="compositionally biased region" description="Polar residues" evidence="16">
    <location>
        <begin position="446"/>
        <end position="455"/>
    </location>
</feature>
<feature type="region of interest" description="Disordered" evidence="16">
    <location>
        <begin position="442"/>
        <end position="606"/>
    </location>
</feature>
<feature type="compositionally biased region" description="Basic and acidic residues" evidence="16">
    <location>
        <begin position="527"/>
        <end position="546"/>
    </location>
</feature>
<feature type="compositionally biased region" description="Basic and acidic residues" evidence="16">
    <location>
        <begin position="309"/>
        <end position="326"/>
    </location>
</feature>
<dbReference type="InterPro" id="IPR001650">
    <property type="entry name" value="Helicase_C-like"/>
</dbReference>
<feature type="coiled-coil region" evidence="15">
    <location>
        <begin position="1092"/>
        <end position="1119"/>
    </location>
</feature>
<feature type="coiled-coil region" evidence="15">
    <location>
        <begin position="978"/>
        <end position="1019"/>
    </location>
</feature>
<feature type="compositionally biased region" description="Low complexity" evidence="16">
    <location>
        <begin position="467"/>
        <end position="478"/>
    </location>
</feature>
<comment type="caution">
    <text evidence="20">The sequence shown here is derived from an EMBL/GenBank/DDBJ whole genome shotgun (WGS) entry which is preliminary data.</text>
</comment>
<keyword evidence="5 14" id="KW-0227">DNA damage</keyword>
<feature type="compositionally biased region" description="Low complexity" evidence="16">
    <location>
        <begin position="821"/>
        <end position="833"/>
    </location>
</feature>
<dbReference type="InterPro" id="IPR031047">
    <property type="entry name" value="DEXQc_INO80"/>
</dbReference>
<dbReference type="Pfam" id="PF13892">
    <property type="entry name" value="DBINO"/>
    <property type="match status" value="1"/>
</dbReference>
<gene>
    <name evidence="20" type="ORF">QR685DRAFT_114522</name>
</gene>
<feature type="compositionally biased region" description="Low complexity" evidence="16">
    <location>
        <begin position="112"/>
        <end position="159"/>
    </location>
</feature>
<feature type="compositionally biased region" description="Low complexity" evidence="16">
    <location>
        <begin position="48"/>
        <end position="59"/>
    </location>
</feature>
<comment type="subcellular location">
    <subcellularLocation>
        <location evidence="1 14">Nucleus</location>
    </subcellularLocation>
</comment>
<evidence type="ECO:0000313" key="21">
    <source>
        <dbReference type="Proteomes" id="UP001451303"/>
    </source>
</evidence>
<feature type="compositionally biased region" description="Basic and acidic residues" evidence="16">
    <location>
        <begin position="809"/>
        <end position="820"/>
    </location>
</feature>
<evidence type="ECO:0000256" key="9">
    <source>
        <dbReference type="ARBA" id="ARBA00023125"/>
    </source>
</evidence>
<sequence length="2024" mass="225950">MDHFSTVLQRPPHFDEDGTEGRGDRGNGAGPGPAPPPPPRGGLRDILNPVSSNSAVQSQAPPPPPPASSSLHGFGASVPPTSSTNSMRATPHSSSSVNLRSPTREPLEYRHPLSSLATPAHAAAPPHPAPFAASPPTSITNANNNHNNNALGAAGSLSSQPPPPPLTGPRSILNPPTPSQQHQQQQQQQHHHPNPFVAASAPSLPPPPSSSSLQAPPAITPIAGLSAPAPASSSLPLSAGGIGNSITVSPSSQPSARASQLHAPSAYYSPAESFRDRDSSVREKSSTGGSFYDPTAEASNSISGSSPRKVRDRDRDHRGTTRESQRRRVSGHSDTGASWRNATQTSASGAASNKTRDPYNYSPSSADYYNTRKKENYPVDNTTSSSIAAPSNFTVATRSPVAALSHPASIAAPASVGSLTGSISPRLSLRPPSMASPTIRSAVLANPTNGTTSTALPALGRNDSPPSKMSSATSTVSSFALRPHVPIGNNPSRAAGVMSFSNILSSSEPVPRPRATSPNNMDDDDDVPMKVERADSSEKVVKEKKERKPRQPKQPRISDIRHSESTSKGRRGSTKQESPLPNIRIPAKRMANGAPKQQKTFSAENEEKIRKAMDRIETRELPHEDEFEEELRLWRERREYKRQQMNQRDLRQRRQRRADYTEVEAQKLKLHADFGKRRYDDLHYDDALQEVRERELFAEKERKKDMQRKRRREKSMATTMEAKAAALARASAAQDEAERQKYMREAERANKKVQQTRLILQKGIKGPSRNTGPIEPNLEGGTMATFQAENMEPGKTKGKGRAGARPKKSKEQKQAEKDAAEAAQAALDAGLELPPKEETNKIRIKLTKTKAPKEADVDKDKENKEPQEPKELKEPKEKVVKEKVVEEPKDPLELKFQSKGFNQIYDQIWRDLARKDVNKVFRLAIDSYSTKSSNLKKTAILASKEAKRWQLRTNKGTKDLQARAKRVMRDMMGFWKRNEREERDLRKAAEKQELENARKEEADREAARQKRKLNFLISQTELYSHFIGKKIKTNEVERSTDHPDEIAAEKDKIPENEMDIEVPTGPIGAKVTNFENLDFDAEDESTLRAAAMANAQNAIAEAQKKAREFNKEESKLDEDGEMNFQNPTMMGDVEIEQPKLLNCQLKEYQLKGLNWLVNLYEQGINGILADEMGLGKTVQSISVMAYLAEKYDIWGPFLVVAPASTLHNWQQEITKFVPQFKVLPYWGTAGDRKVLRKFWDRKHTTYKKDAPFHVMITSYQLVVSDVAYFQKMKWQYMILDEAQAIKSSQSSRWKCLLGFHCRNRLLLTGTPIQNNMQELWALLHFIMPSLFDSHDEFSEWFSKDIESHAQSNTKLNEDQLKRLHMILKPFMLRRVKKHVQKELGDKIEMDVFCDLTYRQRAMYANLRNQISIMDLIEKATLGDDDSASLMNLVMQFRKVCNHPDLFERADTASPYSFGYFAETASFIREGSQVTVGYSTRSLIQYELPKLLWRDGGRLYKAGEDNQVAGWRNQWLNEKFNIWTPEHIRESLAGTDNFSWLRFADTSYEEAYQASHKDLFARAVEMSTKKNRLAKIKIAYDEPEDLNFTPAHALFQIRDREDLKPLAEITEQGILSSLMNVSRSAFSDTGLGRLEQAAAPKASAPPIEVVCDSRSAVVERENIMFNAPMRKVLFGPALAEEKALVVQKVPPSRYPPPALLPAPDKEKQKFTNITVPSMRRFVTDSGKLAKLDELLRELKENGHRVLLYFQMTRMIDLMEEYLTYRNYKYCRLDGSTKLEDRRDTVADFQTRPEIFIFLLSTRAGGLGINLTSADTVIFYDSDWNPTIDSQAMDRAHRLGQTKQVTVYRLITRGTIEERIRKRAMQKEEVQRVVITGGSSAAGGGVDFSGRRAPENRNRDIAMWLADDEQAEMIEKRERELLESGELDKLQKKSKGGNKRKRGGAGGEGKEVSLDEMYHEGEGNFDDGGNNIKGSGTATPNGAAGGEGGDGKGAAGGAAKKRKTGGSKKAKTTKQRLAIADGEVDI</sequence>
<dbReference type="SMART" id="SM00490">
    <property type="entry name" value="HELICc"/>
    <property type="match status" value="1"/>
</dbReference>
<evidence type="ECO:0000256" key="2">
    <source>
        <dbReference type="ARBA" id="ARBA00007025"/>
    </source>
</evidence>
<evidence type="ECO:0000259" key="18">
    <source>
        <dbReference type="PROSITE" id="PS51194"/>
    </source>
</evidence>
<evidence type="ECO:0000256" key="1">
    <source>
        <dbReference type="ARBA" id="ARBA00004123"/>
    </source>
</evidence>
<dbReference type="PROSITE" id="PS51413">
    <property type="entry name" value="DBINO"/>
    <property type="match status" value="1"/>
</dbReference>
<feature type="compositionally biased region" description="Basic and acidic residues" evidence="16">
    <location>
        <begin position="556"/>
        <end position="567"/>
    </location>
</feature>
<evidence type="ECO:0000256" key="6">
    <source>
        <dbReference type="ARBA" id="ARBA00022801"/>
    </source>
</evidence>
<dbReference type="InterPro" id="IPR000330">
    <property type="entry name" value="SNF2_N"/>
</dbReference>
<evidence type="ECO:0000256" key="14">
    <source>
        <dbReference type="RuleBase" id="RU368001"/>
    </source>
</evidence>
<evidence type="ECO:0000256" key="13">
    <source>
        <dbReference type="ARBA" id="ARBA00023242"/>
    </source>
</evidence>
<feature type="domain" description="DBINO" evidence="19">
    <location>
        <begin position="908"/>
        <end position="1033"/>
    </location>
</feature>
<evidence type="ECO:0000256" key="7">
    <source>
        <dbReference type="ARBA" id="ARBA00022840"/>
    </source>
</evidence>
<dbReference type="InterPro" id="IPR050520">
    <property type="entry name" value="INO80/SWR1_helicase"/>
</dbReference>
<dbReference type="SMART" id="SM00487">
    <property type="entry name" value="DEXDc"/>
    <property type="match status" value="1"/>
</dbReference>
<feature type="compositionally biased region" description="Low complexity" evidence="16">
    <location>
        <begin position="716"/>
        <end position="734"/>
    </location>
</feature>
<feature type="compositionally biased region" description="Basic and acidic residues" evidence="16">
    <location>
        <begin position="851"/>
        <end position="879"/>
    </location>
</feature>
<feature type="compositionally biased region" description="Low complexity" evidence="16">
    <location>
        <begin position="249"/>
        <end position="260"/>
    </location>
</feature>
<feature type="compositionally biased region" description="Polar residues" evidence="16">
    <location>
        <begin position="79"/>
        <end position="101"/>
    </location>
</feature>
<comment type="catalytic activity">
    <reaction evidence="14">
        <text>ATP + H2O = ADP + phosphate + H(+)</text>
        <dbReference type="Rhea" id="RHEA:13065"/>
        <dbReference type="ChEBI" id="CHEBI:15377"/>
        <dbReference type="ChEBI" id="CHEBI:15378"/>
        <dbReference type="ChEBI" id="CHEBI:30616"/>
        <dbReference type="ChEBI" id="CHEBI:43474"/>
        <dbReference type="ChEBI" id="CHEBI:456216"/>
    </reaction>
</comment>
<feature type="compositionally biased region" description="Polar residues" evidence="16">
    <location>
        <begin position="332"/>
        <end position="353"/>
    </location>
</feature>
<dbReference type="InterPro" id="IPR049730">
    <property type="entry name" value="SNF2/RAD54-like_C"/>
</dbReference>
<feature type="compositionally biased region" description="Basic and acidic residues" evidence="16">
    <location>
        <begin position="1946"/>
        <end position="1960"/>
    </location>
</feature>
<keyword evidence="15" id="KW-0175">Coiled coil</keyword>
<keyword evidence="20" id="KW-0347">Helicase</keyword>
<comment type="function">
    <text evidence="14">ATPase component of the INO80 complex which remodels chromatin by shifting nucleosomes and is involved in DNA repair.</text>
</comment>
<dbReference type="Pfam" id="PF00176">
    <property type="entry name" value="SNF2-rel_dom"/>
    <property type="match status" value="1"/>
</dbReference>
<dbReference type="InterPro" id="IPR020838">
    <property type="entry name" value="DBINO"/>
</dbReference>
<feature type="compositionally biased region" description="Low complexity" evidence="16">
    <location>
        <begin position="1965"/>
        <end position="1980"/>
    </location>
</feature>
<feature type="region of interest" description="Disordered" evidence="16">
    <location>
        <begin position="1923"/>
        <end position="2024"/>
    </location>
</feature>
<evidence type="ECO:0000259" key="17">
    <source>
        <dbReference type="PROSITE" id="PS51192"/>
    </source>
</evidence>
<feature type="domain" description="Helicase ATP-binding" evidence="17">
    <location>
        <begin position="1157"/>
        <end position="1329"/>
    </location>
</feature>
<dbReference type="Gene3D" id="3.40.50.10810">
    <property type="entry name" value="Tandem AAA-ATPase domain"/>
    <property type="match status" value="1"/>
</dbReference>
<comment type="similarity">
    <text evidence="2 14">Belongs to the SNF2/RAD54 helicase family.</text>
</comment>
<dbReference type="InterPro" id="IPR027417">
    <property type="entry name" value="P-loop_NTPase"/>
</dbReference>
<dbReference type="SUPFAM" id="SSF52540">
    <property type="entry name" value="P-loop containing nucleoside triphosphate hydrolases"/>
    <property type="match status" value="2"/>
</dbReference>
<name>A0ABR3CZX9_NEUIN</name>
<feature type="compositionally biased region" description="Low complexity" evidence="16">
    <location>
        <begin position="210"/>
        <end position="239"/>
    </location>
</feature>
<feature type="compositionally biased region" description="Basic residues" evidence="16">
    <location>
        <begin position="1997"/>
        <end position="2012"/>
    </location>
</feature>
<feature type="compositionally biased region" description="Polar residues" evidence="16">
    <location>
        <begin position="297"/>
        <end position="306"/>
    </location>
</feature>
<feature type="compositionally biased region" description="Basic and acidic residues" evidence="16">
    <location>
        <begin position="736"/>
        <end position="750"/>
    </location>
</feature>
<keyword evidence="13" id="KW-0539">Nucleus</keyword>
<feature type="compositionally biased region" description="Basic and acidic residues" evidence="16">
    <location>
        <begin position="12"/>
        <end position="25"/>
    </location>
</feature>
<dbReference type="CDD" id="cd18002">
    <property type="entry name" value="DEXQc_INO80"/>
    <property type="match status" value="1"/>
</dbReference>
<dbReference type="InterPro" id="IPR014001">
    <property type="entry name" value="Helicase_ATP-bd"/>
</dbReference>
<feature type="compositionally biased region" description="Polar residues" evidence="16">
    <location>
        <begin position="499"/>
        <end position="508"/>
    </location>
</feature>
<proteinExistence type="inferred from homology"/>
<keyword evidence="11" id="KW-0804">Transcription</keyword>
<keyword evidence="4" id="KW-0547">Nucleotide-binding</keyword>
<dbReference type="GO" id="GO:0004386">
    <property type="term" value="F:helicase activity"/>
    <property type="evidence" value="ECO:0007669"/>
    <property type="project" value="UniProtKB-KW"/>
</dbReference>
<feature type="region of interest" description="Disordered" evidence="16">
    <location>
        <begin position="701"/>
        <end position="879"/>
    </location>
</feature>
<organism evidence="20 21">
    <name type="scientific">Neurospora intermedia</name>
    <dbReference type="NCBI Taxonomy" id="5142"/>
    <lineage>
        <taxon>Eukaryota</taxon>
        <taxon>Fungi</taxon>
        <taxon>Dikarya</taxon>
        <taxon>Ascomycota</taxon>
        <taxon>Pezizomycotina</taxon>
        <taxon>Sordariomycetes</taxon>
        <taxon>Sordariomycetidae</taxon>
        <taxon>Sordariales</taxon>
        <taxon>Sordariaceae</taxon>
        <taxon>Neurospora</taxon>
    </lineage>
</organism>
<evidence type="ECO:0000256" key="8">
    <source>
        <dbReference type="ARBA" id="ARBA00023015"/>
    </source>
</evidence>
<accession>A0ABR3CZX9</accession>
<protein>
    <recommendedName>
        <fullName evidence="3 14">Chromatin-remodeling ATPase INO80</fullName>
        <ecNumber evidence="14">3.6.4.-</ecNumber>
    </recommendedName>
</protein>
<keyword evidence="12 14" id="KW-0234">DNA repair</keyword>
<evidence type="ECO:0000256" key="11">
    <source>
        <dbReference type="ARBA" id="ARBA00023163"/>
    </source>
</evidence>
<dbReference type="CDD" id="cd18793">
    <property type="entry name" value="SF2_C_SNF"/>
    <property type="match status" value="1"/>
</dbReference>
<comment type="domain">
    <text evidence="14">The DBINO region is involved in binding to DNA.</text>
</comment>
<feature type="compositionally biased region" description="Basic and acidic residues" evidence="16">
    <location>
        <begin position="102"/>
        <end position="111"/>
    </location>
</feature>
<feature type="compositionally biased region" description="Gly residues" evidence="16">
    <location>
        <begin position="1981"/>
        <end position="1994"/>
    </location>
</feature>
<feature type="compositionally biased region" description="Basic residues" evidence="16">
    <location>
        <begin position="796"/>
        <end position="808"/>
    </location>
</feature>
<dbReference type="PROSITE" id="PS51192">
    <property type="entry name" value="HELICASE_ATP_BIND_1"/>
    <property type="match status" value="1"/>
</dbReference>
<evidence type="ECO:0000313" key="20">
    <source>
        <dbReference type="EMBL" id="KAL0465991.1"/>
    </source>
</evidence>
<evidence type="ECO:0000256" key="10">
    <source>
        <dbReference type="ARBA" id="ARBA00023159"/>
    </source>
</evidence>
<evidence type="ECO:0000256" key="12">
    <source>
        <dbReference type="ARBA" id="ARBA00023204"/>
    </source>
</evidence>
<dbReference type="Gene3D" id="3.40.50.300">
    <property type="entry name" value="P-loop containing nucleotide triphosphate hydrolases"/>
    <property type="match status" value="1"/>
</dbReference>
<keyword evidence="6 14" id="KW-0378">Hydrolase</keyword>
<evidence type="ECO:0000256" key="15">
    <source>
        <dbReference type="SAM" id="Coils"/>
    </source>
</evidence>
<comment type="subunit">
    <text evidence="14">Component of the INO80 chromatin-remodeling complex.</text>
</comment>
<evidence type="ECO:0000256" key="16">
    <source>
        <dbReference type="SAM" id="MobiDB-lite"/>
    </source>
</evidence>
<dbReference type="EC" id="3.6.4.-" evidence="14"/>
<evidence type="ECO:0000256" key="4">
    <source>
        <dbReference type="ARBA" id="ARBA00022741"/>
    </source>
</evidence>
<evidence type="ECO:0000256" key="3">
    <source>
        <dbReference type="ARBA" id="ARBA00019805"/>
    </source>
</evidence>
<keyword evidence="9 14" id="KW-0238">DNA-binding</keyword>
<keyword evidence="8" id="KW-0805">Transcription regulation</keyword>
<dbReference type="Pfam" id="PF00271">
    <property type="entry name" value="Helicase_C"/>
    <property type="match status" value="1"/>
</dbReference>
<dbReference type="PANTHER" id="PTHR45685:SF2">
    <property type="entry name" value="CHROMATIN-REMODELING ATPASE INO80"/>
    <property type="match status" value="1"/>
</dbReference>
<keyword evidence="7 14" id="KW-0067">ATP-binding</keyword>
<dbReference type="PANTHER" id="PTHR45685">
    <property type="entry name" value="HELICASE SRCAP-RELATED"/>
    <property type="match status" value="1"/>
</dbReference>
<feature type="compositionally biased region" description="Basic and acidic residues" evidence="16">
    <location>
        <begin position="273"/>
        <end position="285"/>
    </location>
</feature>
<dbReference type="Proteomes" id="UP001451303">
    <property type="component" value="Unassembled WGS sequence"/>
</dbReference>
<keyword evidence="10" id="KW-0010">Activator</keyword>
<dbReference type="InterPro" id="IPR038718">
    <property type="entry name" value="SNF2-like_sf"/>
</dbReference>
<evidence type="ECO:0000259" key="19">
    <source>
        <dbReference type="PROSITE" id="PS51413"/>
    </source>
</evidence>
<dbReference type="EMBL" id="JAVLET010000014">
    <property type="protein sequence ID" value="KAL0465991.1"/>
    <property type="molecule type" value="Genomic_DNA"/>
</dbReference>
<feature type="region of interest" description="Disordered" evidence="16">
    <location>
        <begin position="1"/>
        <end position="387"/>
    </location>
</feature>
<feature type="compositionally biased region" description="Basic residues" evidence="16">
    <location>
        <begin position="1930"/>
        <end position="1941"/>
    </location>
</feature>
<keyword evidence="21" id="KW-1185">Reference proteome</keyword>
<dbReference type="PROSITE" id="PS51194">
    <property type="entry name" value="HELICASE_CTER"/>
    <property type="match status" value="1"/>
</dbReference>
<reference evidence="20 21" key="1">
    <citation type="submission" date="2023-09" db="EMBL/GenBank/DDBJ databases">
        <title>Multi-omics analysis of a traditional fermented food reveals byproduct-associated fungal strains for waste-to-food upcycling.</title>
        <authorList>
            <consortium name="Lawrence Berkeley National Laboratory"/>
            <person name="Rekdal V.M."/>
            <person name="Villalobos-Escobedo J.M."/>
            <person name="Rodriguez-Valeron N."/>
            <person name="Garcia M.O."/>
            <person name="Vasquez D.P."/>
            <person name="Damayanti I."/>
            <person name="Sorensen P.M."/>
            <person name="Baidoo E.E."/>
            <person name="De Carvalho A.C."/>
            <person name="Riley R."/>
            <person name="Lipzen A."/>
            <person name="He G."/>
            <person name="Yan M."/>
            <person name="Haridas S."/>
            <person name="Daum C."/>
            <person name="Yoshinaga Y."/>
            <person name="Ng V."/>
            <person name="Grigoriev I.V."/>
            <person name="Munk R."/>
            <person name="Nuraida L."/>
            <person name="Wijaya C.H."/>
            <person name="Morales P.-C."/>
            <person name="Keasling J.D."/>
        </authorList>
    </citation>
    <scope>NUCLEOTIDE SEQUENCE [LARGE SCALE GENOMIC DNA]</scope>
    <source>
        <strain evidence="20 21">FGSC 2613</strain>
    </source>
</reference>
<evidence type="ECO:0000256" key="5">
    <source>
        <dbReference type="ARBA" id="ARBA00022763"/>
    </source>
</evidence>